<dbReference type="Gene3D" id="3.30.950.30">
    <property type="entry name" value="Schlafen, AAA domain"/>
    <property type="match status" value="1"/>
</dbReference>
<dbReference type="KEGG" id="arep:ID810_00355"/>
<dbReference type="PANTHER" id="PTHR30595:SF6">
    <property type="entry name" value="SCHLAFEN ALBA-2 DOMAIN-CONTAINING PROTEIN"/>
    <property type="match status" value="1"/>
</dbReference>
<evidence type="ECO:0000313" key="3">
    <source>
        <dbReference type="EMBL" id="QPL06457.1"/>
    </source>
</evidence>
<dbReference type="SUPFAM" id="SSF46785">
    <property type="entry name" value="Winged helix' DNA-binding domain"/>
    <property type="match status" value="1"/>
</dbReference>
<dbReference type="Proteomes" id="UP000594637">
    <property type="component" value="Chromosome"/>
</dbReference>
<dbReference type="InterPro" id="IPR036390">
    <property type="entry name" value="WH_DNA-bd_sf"/>
</dbReference>
<dbReference type="EMBL" id="CP063989">
    <property type="protein sequence ID" value="QPL06457.1"/>
    <property type="molecule type" value="Genomic_DNA"/>
</dbReference>
<proteinExistence type="predicted"/>
<feature type="compositionally biased region" description="Basic residues" evidence="1">
    <location>
        <begin position="496"/>
        <end position="505"/>
    </location>
</feature>
<dbReference type="Gene3D" id="1.10.10.10">
    <property type="entry name" value="Winged helix-like DNA-binding domain superfamily/Winged helix DNA-binding domain"/>
    <property type="match status" value="1"/>
</dbReference>
<sequence>MTVSSVDLPGLVSHLRRRGGDSSDIEVKTARGGCPALGETLCAFANTPGGGLIILGLDENNGFSPVGLTNIAALEQGIAAQAREAVCPPVTCDFTTEEIDGNEVLLIRVNGLPLQHRPALYRGNAYLRQSDGDYRMSDLEIAQIELLKIQQTNPTHPDLAAVPSTSLNSLDASLVEAYVNQVRTRSRRLASLDTDSLLTATGVLTTTGEATLAGLYALGTYPQGLRPSLGVTAAVLMPSGAETRTQDLAHFTGPIPDLLQDVMQWIARNTPTDMGYDAAGHGRDLSALPNRAVRELIANALVHRNLDGVTDSKRVEVRIKADKLIITSPGGLRAITVDQLGTPGGKAAVNPTLYDICKDVRTEDSSRLIEGEGGGIKEIREAAADAGLPEPLFRDSGVSFTAILRWRHAGTTPVPPPRPRKAIAQTHPTSVRPASFPSKNAPELWDQLDAPRTFDELRQRTGLSRAQTRYAITSLLTAGLVEMVGGRGDRQTTYRRTSRTPRYPK</sequence>
<dbReference type="InterPro" id="IPR036388">
    <property type="entry name" value="WH-like_DNA-bd_sf"/>
</dbReference>
<dbReference type="Pfam" id="PF04326">
    <property type="entry name" value="SLFN_AlbA_2"/>
    <property type="match status" value="1"/>
</dbReference>
<dbReference type="InterPro" id="IPR007421">
    <property type="entry name" value="Schlafen_AlbA_2_dom"/>
</dbReference>
<evidence type="ECO:0000256" key="1">
    <source>
        <dbReference type="SAM" id="MobiDB-lite"/>
    </source>
</evidence>
<evidence type="ECO:0000313" key="4">
    <source>
        <dbReference type="Proteomes" id="UP000594637"/>
    </source>
</evidence>
<reference evidence="3 4" key="1">
    <citation type="submission" date="2020-11" db="EMBL/GenBank/DDBJ databases">
        <title>Actinomyces sp. ZJ750.</title>
        <authorList>
            <person name="Zhou J."/>
        </authorList>
    </citation>
    <scope>NUCLEOTIDE SEQUENCE [LARGE SCALE GENOMIC DNA]</scope>
    <source>
        <strain evidence="3 4">ZJ750</strain>
    </source>
</reference>
<accession>A0A7T0LMD9</accession>
<name>A0A7T0LMD9_9ACTO</name>
<dbReference type="InterPro" id="IPR038475">
    <property type="entry name" value="RecG_C_sf"/>
</dbReference>
<dbReference type="Gene3D" id="3.30.565.60">
    <property type="match status" value="1"/>
</dbReference>
<feature type="region of interest" description="Disordered" evidence="1">
    <location>
        <begin position="486"/>
        <end position="505"/>
    </location>
</feature>
<dbReference type="AlphaFoldDB" id="A0A7T0LMD9"/>
<feature type="domain" description="Schlafen AlbA-2" evidence="2">
    <location>
        <begin position="22"/>
        <end position="136"/>
    </location>
</feature>
<gene>
    <name evidence="3" type="ORF">ID810_00355</name>
</gene>
<dbReference type="Pfam" id="PF13749">
    <property type="entry name" value="HATPase_c_4"/>
    <property type="match status" value="1"/>
</dbReference>
<organism evidence="3 4">
    <name type="scientific">Actinomyces respiraculi</name>
    <dbReference type="NCBI Taxonomy" id="2744574"/>
    <lineage>
        <taxon>Bacteria</taxon>
        <taxon>Bacillati</taxon>
        <taxon>Actinomycetota</taxon>
        <taxon>Actinomycetes</taxon>
        <taxon>Actinomycetales</taxon>
        <taxon>Actinomycetaceae</taxon>
        <taxon>Actinomyces</taxon>
    </lineage>
</organism>
<keyword evidence="4" id="KW-1185">Reference proteome</keyword>
<dbReference type="InterPro" id="IPR038461">
    <property type="entry name" value="Schlafen_AlbA_2_dom_sf"/>
</dbReference>
<protein>
    <submittedName>
        <fullName evidence="3">Putative DNA binding domain-containing protein</fullName>
    </submittedName>
</protein>
<evidence type="ECO:0000259" key="2">
    <source>
        <dbReference type="Pfam" id="PF04326"/>
    </source>
</evidence>
<dbReference type="PANTHER" id="PTHR30595">
    <property type="entry name" value="GLPR-RELATED TRANSCRIPTIONAL REPRESSOR"/>
    <property type="match status" value="1"/>
</dbReference>